<evidence type="ECO:0000256" key="8">
    <source>
        <dbReference type="SAM" id="Phobius"/>
    </source>
</evidence>
<protein>
    <recommendedName>
        <fullName evidence="9">Lycopene cyclase domain-containing protein</fullName>
    </recommendedName>
</protein>
<dbReference type="EMBL" id="BMIL01000007">
    <property type="protein sequence ID" value="GGC69039.1"/>
    <property type="molecule type" value="Genomic_DNA"/>
</dbReference>
<keyword evidence="4" id="KW-0125">Carotenoid biosynthesis</keyword>
<evidence type="ECO:0000256" key="2">
    <source>
        <dbReference type="ARBA" id="ARBA00004829"/>
    </source>
</evidence>
<comment type="subcellular location">
    <subcellularLocation>
        <location evidence="1">Membrane</location>
        <topology evidence="1">Multi-pass membrane protein</topology>
    </subcellularLocation>
</comment>
<evidence type="ECO:0000256" key="7">
    <source>
        <dbReference type="ARBA" id="ARBA00023235"/>
    </source>
</evidence>
<keyword evidence="11" id="KW-1185">Reference proteome</keyword>
<evidence type="ECO:0000256" key="1">
    <source>
        <dbReference type="ARBA" id="ARBA00004141"/>
    </source>
</evidence>
<accession>A0A916XFY2</accession>
<reference evidence="10" key="2">
    <citation type="submission" date="2020-09" db="EMBL/GenBank/DDBJ databases">
        <authorList>
            <person name="Sun Q."/>
            <person name="Zhou Y."/>
        </authorList>
    </citation>
    <scope>NUCLEOTIDE SEQUENCE</scope>
    <source>
        <strain evidence="10">CGMCC 1.15343</strain>
    </source>
</reference>
<comment type="caution">
    <text evidence="10">The sequence shown here is derived from an EMBL/GenBank/DDBJ whole genome shotgun (WGS) entry which is preliminary data.</text>
</comment>
<dbReference type="GO" id="GO:0045436">
    <property type="term" value="F:lycopene beta cyclase activity"/>
    <property type="evidence" value="ECO:0007669"/>
    <property type="project" value="UniProtKB-ARBA"/>
</dbReference>
<evidence type="ECO:0000256" key="5">
    <source>
        <dbReference type="ARBA" id="ARBA00022989"/>
    </source>
</evidence>
<feature type="domain" description="Lycopene cyclase" evidence="9">
    <location>
        <begin position="5"/>
        <end position="50"/>
    </location>
</feature>
<evidence type="ECO:0000256" key="3">
    <source>
        <dbReference type="ARBA" id="ARBA00022692"/>
    </source>
</evidence>
<feature type="transmembrane region" description="Helical" evidence="8">
    <location>
        <begin position="32"/>
        <end position="50"/>
    </location>
</feature>
<evidence type="ECO:0000259" key="9">
    <source>
        <dbReference type="Pfam" id="PF18916"/>
    </source>
</evidence>
<feature type="domain" description="Lycopene cyclase" evidence="9">
    <location>
        <begin position="84"/>
        <end position="174"/>
    </location>
</feature>
<keyword evidence="6 8" id="KW-0472">Membrane</keyword>
<dbReference type="InterPro" id="IPR017825">
    <property type="entry name" value="Lycopene_cyclase_dom"/>
</dbReference>
<keyword evidence="5 8" id="KW-1133">Transmembrane helix</keyword>
<sequence>MVLMLILKGKGVLTYDLQHFSGADNLGIPYEVIFGAFVFPFAGISIYNFLNAKFPAQTYEKYSLAVSNILMGLCIAMIFFAYTKWYPVWAFGLMMLTLFVVEYKSKIRFMYRFYRTYLVVLVAYLAVVLQYHYRGYIGFHEQHTIKFRLFYVPFESFFLLFSITLISILLFEVFKKRYGKTEVVTTSGEKPFIAENK</sequence>
<gene>
    <name evidence="10" type="ORF">GCM10011387_23040</name>
</gene>
<feature type="transmembrane region" description="Helical" evidence="8">
    <location>
        <begin position="88"/>
        <end position="105"/>
    </location>
</feature>
<dbReference type="Proteomes" id="UP000651668">
    <property type="component" value="Unassembled WGS sequence"/>
</dbReference>
<feature type="transmembrane region" description="Helical" evidence="8">
    <location>
        <begin position="149"/>
        <end position="171"/>
    </location>
</feature>
<dbReference type="AlphaFoldDB" id="A0A916XFY2"/>
<dbReference type="Pfam" id="PF18916">
    <property type="entry name" value="Lycopene_cyc"/>
    <property type="match status" value="2"/>
</dbReference>
<evidence type="ECO:0000313" key="10">
    <source>
        <dbReference type="EMBL" id="GGC69039.1"/>
    </source>
</evidence>
<proteinExistence type="predicted"/>
<feature type="transmembrane region" description="Helical" evidence="8">
    <location>
        <begin position="117"/>
        <end position="137"/>
    </location>
</feature>
<dbReference type="GO" id="GO:0016872">
    <property type="term" value="F:intramolecular lyase activity"/>
    <property type="evidence" value="ECO:0007669"/>
    <property type="project" value="InterPro"/>
</dbReference>
<evidence type="ECO:0000256" key="4">
    <source>
        <dbReference type="ARBA" id="ARBA00022746"/>
    </source>
</evidence>
<organism evidence="10 11">
    <name type="scientific">Pedobacter quisquiliarum</name>
    <dbReference type="NCBI Taxonomy" id="1834438"/>
    <lineage>
        <taxon>Bacteria</taxon>
        <taxon>Pseudomonadati</taxon>
        <taxon>Bacteroidota</taxon>
        <taxon>Sphingobacteriia</taxon>
        <taxon>Sphingobacteriales</taxon>
        <taxon>Sphingobacteriaceae</taxon>
        <taxon>Pedobacter</taxon>
    </lineage>
</organism>
<keyword evidence="7" id="KW-0413">Isomerase</keyword>
<evidence type="ECO:0000313" key="11">
    <source>
        <dbReference type="Proteomes" id="UP000651668"/>
    </source>
</evidence>
<dbReference type="GO" id="GO:0016020">
    <property type="term" value="C:membrane"/>
    <property type="evidence" value="ECO:0007669"/>
    <property type="project" value="UniProtKB-SubCell"/>
</dbReference>
<feature type="transmembrane region" description="Helical" evidence="8">
    <location>
        <begin position="62"/>
        <end position="82"/>
    </location>
</feature>
<keyword evidence="3 8" id="KW-0812">Transmembrane</keyword>
<name>A0A916XFY2_9SPHI</name>
<comment type="pathway">
    <text evidence="2">Carotenoid biosynthesis.</text>
</comment>
<reference evidence="10" key="1">
    <citation type="journal article" date="2014" name="Int. J. Syst. Evol. Microbiol.">
        <title>Complete genome sequence of Corynebacterium casei LMG S-19264T (=DSM 44701T), isolated from a smear-ripened cheese.</title>
        <authorList>
            <consortium name="US DOE Joint Genome Institute (JGI-PGF)"/>
            <person name="Walter F."/>
            <person name="Albersmeier A."/>
            <person name="Kalinowski J."/>
            <person name="Ruckert C."/>
        </authorList>
    </citation>
    <scope>NUCLEOTIDE SEQUENCE</scope>
    <source>
        <strain evidence="10">CGMCC 1.15343</strain>
    </source>
</reference>
<evidence type="ECO:0000256" key="6">
    <source>
        <dbReference type="ARBA" id="ARBA00023136"/>
    </source>
</evidence>
<dbReference type="GO" id="GO:0016117">
    <property type="term" value="P:carotenoid biosynthetic process"/>
    <property type="evidence" value="ECO:0007669"/>
    <property type="project" value="UniProtKB-KW"/>
</dbReference>